<comment type="caution">
    <text evidence="2">The sequence shown here is derived from an EMBL/GenBank/DDBJ whole genome shotgun (WGS) entry which is preliminary data.</text>
</comment>
<name>A0A919F815_9XANT</name>
<evidence type="ECO:0000256" key="1">
    <source>
        <dbReference type="SAM" id="SignalP"/>
    </source>
</evidence>
<dbReference type="Proteomes" id="UP000623958">
    <property type="component" value="Unassembled WGS sequence"/>
</dbReference>
<dbReference type="RefSeq" id="WP_434026910.1">
    <property type="nucleotide sequence ID" value="NZ_BNBA01000014.1"/>
</dbReference>
<dbReference type="EMBL" id="BNBA01000014">
    <property type="protein sequence ID" value="GHH54108.1"/>
    <property type="molecule type" value="Genomic_DNA"/>
</dbReference>
<sequence>MKRSLLSALLLASLALSAQAHEIWIERDGAGPVRVYFGEPAQEVLDHGEDELKRVVAPEIFGAHGKAAAVVRKDDHLVAPLQGDGDAWLFDDKVFEPWQGEGGKYESVSYYARAGRQSTASKLDFELVPASAGGDVLTVLYRGKPLPDAEVTLIDPRKWTKQLKSDPQGRVALPALAEGRHIAVVAHKEPVQRQIAGKQVETIHHISTLTFLAE</sequence>
<organism evidence="2 3">
    <name type="scientific">Xanthomonas boreopolis</name>
    <dbReference type="NCBI Taxonomy" id="86183"/>
    <lineage>
        <taxon>Bacteria</taxon>
        <taxon>Pseudomonadati</taxon>
        <taxon>Pseudomonadota</taxon>
        <taxon>Gammaproteobacteria</taxon>
        <taxon>Lysobacterales</taxon>
        <taxon>Lysobacteraceae</taxon>
        <taxon>Xanthomonas</taxon>
    </lineage>
</organism>
<accession>A0A919F815</accession>
<gene>
    <name evidence="2" type="ORF">GCM10009090_20410</name>
</gene>
<evidence type="ECO:0000313" key="2">
    <source>
        <dbReference type="EMBL" id="GHH54108.1"/>
    </source>
</evidence>
<feature type="chain" id="PRO_5037412460" description="Nickel uptake transporter family protein" evidence="1">
    <location>
        <begin position="21"/>
        <end position="214"/>
    </location>
</feature>
<feature type="signal peptide" evidence="1">
    <location>
        <begin position="1"/>
        <end position="20"/>
    </location>
</feature>
<evidence type="ECO:0000313" key="3">
    <source>
        <dbReference type="Proteomes" id="UP000623958"/>
    </source>
</evidence>
<reference evidence="2" key="2">
    <citation type="submission" date="2020-09" db="EMBL/GenBank/DDBJ databases">
        <authorList>
            <person name="Sun Q."/>
            <person name="Ohkuma M."/>
        </authorList>
    </citation>
    <scope>NUCLEOTIDE SEQUENCE</scope>
    <source>
        <strain evidence="2">JCM 13306</strain>
    </source>
</reference>
<keyword evidence="3" id="KW-1185">Reference proteome</keyword>
<dbReference type="SUPFAM" id="SSF49478">
    <property type="entry name" value="Cna protein B-type domain"/>
    <property type="match status" value="1"/>
</dbReference>
<keyword evidence="1" id="KW-0732">Signal</keyword>
<protein>
    <recommendedName>
        <fullName evidence="4">Nickel uptake transporter family protein</fullName>
    </recommendedName>
</protein>
<proteinExistence type="predicted"/>
<evidence type="ECO:0008006" key="4">
    <source>
        <dbReference type="Google" id="ProtNLM"/>
    </source>
</evidence>
<reference evidence="2" key="1">
    <citation type="journal article" date="2014" name="Int. J. Syst. Evol. Microbiol.">
        <title>Complete genome sequence of Corynebacterium casei LMG S-19264T (=DSM 44701T), isolated from a smear-ripened cheese.</title>
        <authorList>
            <consortium name="US DOE Joint Genome Institute (JGI-PGF)"/>
            <person name="Walter F."/>
            <person name="Albersmeier A."/>
            <person name="Kalinowski J."/>
            <person name="Ruckert C."/>
        </authorList>
    </citation>
    <scope>NUCLEOTIDE SEQUENCE</scope>
    <source>
        <strain evidence="2">JCM 13306</strain>
    </source>
</reference>
<dbReference type="AlphaFoldDB" id="A0A919F815"/>